<evidence type="ECO:0000256" key="1">
    <source>
        <dbReference type="SAM" id="Phobius"/>
    </source>
</evidence>
<sequence length="446" mass="47030">MGATATLSAPALSAEPGQQVECTVVVRNTGGLVDQFTVDVVGDTAEWAVAEPAEVNLVPDQTAEVVVRFSPPRSSAVHAGVRPFGVRVTSREDPYGSVVEEGTVEVGAFTALHAELVPTKKEGARRARYEVAVDNTGNAPLALRVEPLDPEDELVLTATPRELVLPPGTTAFAEVLVKPHDTFLRGQPVRRPFRVHVVPAEGDEVAVDGVLVQRQVLPKWLLPALAALLALALLLATLWFTLLKPMVSSAAREAAEKQAEEVKAVAQEAQAGAAAAQAGADEARQNSEKVLEAVGIDPSTVLAPGSSSGGDAAVALPQRSTAQAPPPAEPTDFRVAADSPITGDAGRFSDFTHTPKDDKKTLAITDLIVQNPRGDAGSVRLLRESNGARSTLLVLGLANFRDQDYHYVQPLRFKPGEKLVLSVSCQNPAERGNCTPSVSFSGRVEG</sequence>
<dbReference type="RefSeq" id="WP_096496229.1">
    <property type="nucleotide sequence ID" value="NZ_CP023445.1"/>
</dbReference>
<accession>A0A290ZBQ6</accession>
<evidence type="ECO:0008006" key="4">
    <source>
        <dbReference type="Google" id="ProtNLM"/>
    </source>
</evidence>
<evidence type="ECO:0000313" key="3">
    <source>
        <dbReference type="Proteomes" id="UP000218505"/>
    </source>
</evidence>
<keyword evidence="1" id="KW-0472">Membrane</keyword>
<reference evidence="2" key="1">
    <citation type="submission" date="2017-09" db="EMBL/GenBank/DDBJ databases">
        <title>Complete Genome Sequence of ansamitocin-producing Bacterium Actinosynnema pretiosum X47.</title>
        <authorList>
            <person name="Cao G."/>
            <person name="Zong G."/>
            <person name="Zhong C."/>
            <person name="Fu J."/>
        </authorList>
    </citation>
    <scope>NUCLEOTIDE SEQUENCE [LARGE SCALE GENOMIC DNA]</scope>
    <source>
        <strain evidence="2">X47</strain>
    </source>
</reference>
<dbReference type="AlphaFoldDB" id="A0A290ZBQ6"/>
<evidence type="ECO:0000313" key="2">
    <source>
        <dbReference type="EMBL" id="ATE56435.1"/>
    </source>
</evidence>
<keyword evidence="1" id="KW-0812">Transmembrane</keyword>
<keyword evidence="3" id="KW-1185">Reference proteome</keyword>
<dbReference type="Proteomes" id="UP000218505">
    <property type="component" value="Chromosome"/>
</dbReference>
<feature type="transmembrane region" description="Helical" evidence="1">
    <location>
        <begin position="220"/>
        <end position="242"/>
    </location>
</feature>
<dbReference type="KEGG" id="apre:CNX65_26780"/>
<gene>
    <name evidence="2" type="ORF">CNX65_26780</name>
</gene>
<organism evidence="2 3">
    <name type="scientific">Actinosynnema pretiosum</name>
    <dbReference type="NCBI Taxonomy" id="42197"/>
    <lineage>
        <taxon>Bacteria</taxon>
        <taxon>Bacillati</taxon>
        <taxon>Actinomycetota</taxon>
        <taxon>Actinomycetes</taxon>
        <taxon>Pseudonocardiales</taxon>
        <taxon>Pseudonocardiaceae</taxon>
        <taxon>Actinosynnema</taxon>
    </lineage>
</organism>
<proteinExistence type="predicted"/>
<dbReference type="EMBL" id="CP023445">
    <property type="protein sequence ID" value="ATE56435.1"/>
    <property type="molecule type" value="Genomic_DNA"/>
</dbReference>
<protein>
    <recommendedName>
        <fullName evidence="4">Hydrolytic protein</fullName>
    </recommendedName>
</protein>
<keyword evidence="1" id="KW-1133">Transmembrane helix</keyword>
<name>A0A290ZBQ6_9PSEU</name>